<reference evidence="3" key="1">
    <citation type="submission" date="2016-10" db="EMBL/GenBank/DDBJ databases">
        <authorList>
            <person name="Varghese N."/>
            <person name="Submissions S."/>
        </authorList>
    </citation>
    <scope>NUCLEOTIDE SEQUENCE [LARGE SCALE GENOMIC DNA]</scope>
    <source>
        <strain evidence="3">DSM 100420</strain>
    </source>
</reference>
<dbReference type="EMBL" id="FNPX01000036">
    <property type="protein sequence ID" value="SDZ61887.1"/>
    <property type="molecule type" value="Genomic_DNA"/>
</dbReference>
<dbReference type="OrthoDB" id="109735at2"/>
<dbReference type="Gene3D" id="3.90.25.10">
    <property type="entry name" value="UDP-galactose 4-epimerase, domain 1"/>
    <property type="match status" value="1"/>
</dbReference>
<keyword evidence="3" id="KW-1185">Reference proteome</keyword>
<dbReference type="RefSeq" id="WP_092647977.1">
    <property type="nucleotide sequence ID" value="NZ_FNPX01000036.1"/>
</dbReference>
<dbReference type="STRING" id="1244108.SAMN05444004_1366"/>
<sequence length="275" mass="29977">MHSLPILVIGATGKTGRRVADLLEAEGHAVRRASRSSPTRFDWDEPDTWTRALEGVSAVYINYYPDLAFPDVPAKIQKLTDMAAAVGVERLVMLAGRGEPRAEACEEIVRRSGLDYTLVRAAWFAQNFSEGFLYDTVTEGMLALPAGDVAEPLVDIDDVAEVVAAALTDPRHARQEYDVTGPHLLSFHDATEELSRATGWTVAYQPISFEQFHAALIELDGPLLADVFTEVCRQIFDGRNARLGDGVQRALGREPRDFAAFCAQATAAGAWNSAA</sequence>
<name>A0A1H3UHU9_9RHOB</name>
<evidence type="ECO:0000259" key="1">
    <source>
        <dbReference type="Pfam" id="PF13460"/>
    </source>
</evidence>
<protein>
    <submittedName>
        <fullName evidence="2">Uncharacterized conserved protein YbjT, contains NAD(P)-binding and DUF2867 domains</fullName>
    </submittedName>
</protein>
<organism evidence="2 3">
    <name type="scientific">Jannaschia faecimaris</name>
    <dbReference type="NCBI Taxonomy" id="1244108"/>
    <lineage>
        <taxon>Bacteria</taxon>
        <taxon>Pseudomonadati</taxon>
        <taxon>Pseudomonadota</taxon>
        <taxon>Alphaproteobacteria</taxon>
        <taxon>Rhodobacterales</taxon>
        <taxon>Roseobacteraceae</taxon>
        <taxon>Jannaschia</taxon>
    </lineage>
</organism>
<dbReference type="PANTHER" id="PTHR43162:SF1">
    <property type="entry name" value="PRESTALK A DIFFERENTIATION PROTEIN A"/>
    <property type="match status" value="1"/>
</dbReference>
<dbReference type="InterPro" id="IPR016040">
    <property type="entry name" value="NAD(P)-bd_dom"/>
</dbReference>
<dbReference type="SUPFAM" id="SSF51735">
    <property type="entry name" value="NAD(P)-binding Rossmann-fold domains"/>
    <property type="match status" value="1"/>
</dbReference>
<evidence type="ECO:0000313" key="3">
    <source>
        <dbReference type="Proteomes" id="UP000198914"/>
    </source>
</evidence>
<dbReference type="AlphaFoldDB" id="A0A1H3UHU9"/>
<dbReference type="Gene3D" id="3.40.50.720">
    <property type="entry name" value="NAD(P)-binding Rossmann-like Domain"/>
    <property type="match status" value="1"/>
</dbReference>
<dbReference type="Pfam" id="PF13460">
    <property type="entry name" value="NAD_binding_10"/>
    <property type="match status" value="1"/>
</dbReference>
<gene>
    <name evidence="2" type="ORF">SAMN05444004_1366</name>
</gene>
<feature type="domain" description="NAD(P)-binding" evidence="1">
    <location>
        <begin position="10"/>
        <end position="170"/>
    </location>
</feature>
<evidence type="ECO:0000313" key="2">
    <source>
        <dbReference type="EMBL" id="SDZ61887.1"/>
    </source>
</evidence>
<dbReference type="Proteomes" id="UP000198914">
    <property type="component" value="Unassembled WGS sequence"/>
</dbReference>
<proteinExistence type="predicted"/>
<dbReference type="InterPro" id="IPR051604">
    <property type="entry name" value="Ergot_Alk_Oxidoreductase"/>
</dbReference>
<accession>A0A1H3UHU9</accession>
<dbReference type="InterPro" id="IPR036291">
    <property type="entry name" value="NAD(P)-bd_dom_sf"/>
</dbReference>
<dbReference type="PANTHER" id="PTHR43162">
    <property type="match status" value="1"/>
</dbReference>